<proteinExistence type="predicted"/>
<evidence type="ECO:0000256" key="2">
    <source>
        <dbReference type="SAM" id="Phobius"/>
    </source>
</evidence>
<reference evidence="3 4" key="1">
    <citation type="journal article" date="2011" name="Stand. Genomic Sci.">
        <title>Complete genome sequence of the hyperthermophilic chemolithoautotroph Pyrolobus fumarii type strain (1A).</title>
        <authorList>
            <person name="Anderson I."/>
            <person name="Goker M."/>
            <person name="Nolan M."/>
            <person name="Lucas S."/>
            <person name="Hammon N."/>
            <person name="Deshpande S."/>
            <person name="Cheng J.F."/>
            <person name="Tapia R."/>
            <person name="Han C."/>
            <person name="Goodwin L."/>
            <person name="Pitluck S."/>
            <person name="Huntemann M."/>
            <person name="Liolios K."/>
            <person name="Ivanova N."/>
            <person name="Pagani I."/>
            <person name="Mavromatis K."/>
            <person name="Ovchinikova G."/>
            <person name="Pati A."/>
            <person name="Chen A."/>
            <person name="Palaniappan K."/>
            <person name="Land M."/>
            <person name="Hauser L."/>
            <person name="Brambilla E.M."/>
            <person name="Huber H."/>
            <person name="Yasawong M."/>
            <person name="Rohde M."/>
            <person name="Spring S."/>
            <person name="Abt B."/>
            <person name="Sikorski J."/>
            <person name="Wirth R."/>
            <person name="Detter J.C."/>
            <person name="Woyke T."/>
            <person name="Bristow J."/>
            <person name="Eisen J.A."/>
            <person name="Markowitz V."/>
            <person name="Hugenholtz P."/>
            <person name="Kyrpides N.C."/>
            <person name="Klenk H.P."/>
            <person name="Lapidus A."/>
        </authorList>
    </citation>
    <scope>NUCLEOTIDE SEQUENCE [LARGE SCALE GENOMIC DNA]</scope>
    <source>
        <strain evidence="4">DSM 11204 / 1A</strain>
    </source>
</reference>
<keyword evidence="2" id="KW-0472">Membrane</keyword>
<feature type="transmembrane region" description="Helical" evidence="2">
    <location>
        <begin position="497"/>
        <end position="516"/>
    </location>
</feature>
<keyword evidence="2" id="KW-0812">Transmembrane</keyword>
<feature type="compositionally biased region" description="Polar residues" evidence="1">
    <location>
        <begin position="453"/>
        <end position="476"/>
    </location>
</feature>
<name>G0EGP5_PYRF1</name>
<dbReference type="AlphaFoldDB" id="G0EGP5"/>
<protein>
    <recommendedName>
        <fullName evidence="5">Peptidase M1 membrane alanine aminopeptidase domain-containing protein</fullName>
    </recommendedName>
</protein>
<evidence type="ECO:0000313" key="3">
    <source>
        <dbReference type="EMBL" id="AEM39193.1"/>
    </source>
</evidence>
<evidence type="ECO:0000313" key="4">
    <source>
        <dbReference type="Proteomes" id="UP000001037"/>
    </source>
</evidence>
<keyword evidence="4" id="KW-1185">Reference proteome</keyword>
<dbReference type="InParanoid" id="G0EGP5"/>
<evidence type="ECO:0008006" key="5">
    <source>
        <dbReference type="Google" id="ProtNLM"/>
    </source>
</evidence>
<dbReference type="eggNOG" id="arCOG12313">
    <property type="taxonomic scope" value="Archaea"/>
</dbReference>
<feature type="region of interest" description="Disordered" evidence="1">
    <location>
        <begin position="448"/>
        <end position="483"/>
    </location>
</feature>
<gene>
    <name evidence="3" type="ordered locus">Pyrfu_1335</name>
</gene>
<dbReference type="Proteomes" id="UP000001037">
    <property type="component" value="Chromosome"/>
</dbReference>
<accession>G0EGP5</accession>
<organism evidence="3 4">
    <name type="scientific">Pyrolobus fumarii (strain DSM 11204 / 1A)</name>
    <dbReference type="NCBI Taxonomy" id="694429"/>
    <lineage>
        <taxon>Archaea</taxon>
        <taxon>Thermoproteota</taxon>
        <taxon>Thermoprotei</taxon>
        <taxon>Desulfurococcales</taxon>
        <taxon>Pyrodictiaceae</taxon>
        <taxon>Pyrolobus</taxon>
    </lineage>
</organism>
<sequence>MRILYSHLFTILLILVFTQYAFASLISNYPGQPIAYELVINFTHASESQEWRVHIELVGYNANFTCSSSLKPNPLYMQTRSISPRLIATSLYYVLDSVCPKVIDVLKSAKNGLLELVMTAPKDYVVRSALDWRGYGAPGGPYLLPVTLFKRYYMYDGIVVAYTRVYETIDNPSLNLSIVLPRGFNTAQLDAVVETVTAVRNGLSRWLGPSPRSPVVIVIASPEESDYMPPGTAHSTGAMLYIKPDIDVDLAGLIHAVAHESAHGWFNFGLLYGDFGFQEGLAEFLALNALRVYAPRLFGIAERYVLFSLKSDDRYATWLKVHAAIWYSVIYACNESLYTDLLRGLFRQALAENGKYVTLFDLINSLVAHAPQYCRQRLRSLLGPTLLSAAEGSSSWPFVNTTVIEDALRLLNSPVSSNFTVNGTCRGQPLEEPPARISHTRTGVNEMPREKVTLNSTSTEKSVTHAPQSPTRTQNVERGGPAGSFSLEPSSSLYGQIPYLALLAFIAVFSIFAFRARINRE</sequence>
<keyword evidence="2" id="KW-1133">Transmembrane helix</keyword>
<dbReference type="EMBL" id="CP002838">
    <property type="protein sequence ID" value="AEM39193.1"/>
    <property type="molecule type" value="Genomic_DNA"/>
</dbReference>
<evidence type="ECO:0000256" key="1">
    <source>
        <dbReference type="SAM" id="MobiDB-lite"/>
    </source>
</evidence>
<dbReference type="KEGG" id="pfm:Pyrfu_1335"/>
<dbReference type="STRING" id="694429.Pyrfu_1335"/>
<dbReference type="HOGENOM" id="CLU_522370_0_0_2"/>